<evidence type="ECO:0000313" key="2">
    <source>
        <dbReference type="EnsemblProtists" id="EKX48975"/>
    </source>
</evidence>
<evidence type="ECO:0000313" key="3">
    <source>
        <dbReference type="Proteomes" id="UP000011087"/>
    </source>
</evidence>
<sequence>MDSSSLLSALSSSCKRVRAACAIAPDQGEHVEDEGSCGLLDIQEDLIVVIMRHADARAYGRLSASCKELQRRCELHQAVLFRHYLMSSFDVLFGETEVCWDSGYALVKIAIPSLTLVMEIRGKSCAVSCDGYRKELTATQRPWDGDTGSIQEMMFGFVGKKSCSYKQAFRECVSMRTSSSFTELKNDLDSFSSQTRALIRTIHGLRGQSREISVSLQKCEARKKRSEQLELLERARQRSGGQEWEPSAVRWAQRARAEGAGPEASALGSSESRRVCESPAETASYMKHLRGRLAEVRKKLKERLQDVSKVQQEMASRRLGLKDCERKLKILQDVAA</sequence>
<dbReference type="EnsemblProtists" id="EKX48975">
    <property type="protein sequence ID" value="EKX48975"/>
    <property type="gene ID" value="GUITHDRAFT_151575"/>
</dbReference>
<keyword evidence="3" id="KW-1185">Reference proteome</keyword>
<dbReference type="PaxDb" id="55529-EKX48975"/>
<dbReference type="Proteomes" id="UP000011087">
    <property type="component" value="Unassembled WGS sequence"/>
</dbReference>
<dbReference type="GeneID" id="17305669"/>
<proteinExistence type="predicted"/>
<dbReference type="HOGENOM" id="CLU_827540_0_0_1"/>
<dbReference type="KEGG" id="gtt:GUITHDRAFT_151575"/>
<gene>
    <name evidence="1" type="ORF">GUITHDRAFT_151575</name>
</gene>
<reference evidence="1 3" key="1">
    <citation type="journal article" date="2012" name="Nature">
        <title>Algal genomes reveal evolutionary mosaicism and the fate of nucleomorphs.</title>
        <authorList>
            <consortium name="DOE Joint Genome Institute"/>
            <person name="Curtis B.A."/>
            <person name="Tanifuji G."/>
            <person name="Burki F."/>
            <person name="Gruber A."/>
            <person name="Irimia M."/>
            <person name="Maruyama S."/>
            <person name="Arias M.C."/>
            <person name="Ball S.G."/>
            <person name="Gile G.H."/>
            <person name="Hirakawa Y."/>
            <person name="Hopkins J.F."/>
            <person name="Kuo A."/>
            <person name="Rensing S.A."/>
            <person name="Schmutz J."/>
            <person name="Symeonidi A."/>
            <person name="Elias M."/>
            <person name="Eveleigh R.J."/>
            <person name="Herman E.K."/>
            <person name="Klute M.J."/>
            <person name="Nakayama T."/>
            <person name="Obornik M."/>
            <person name="Reyes-Prieto A."/>
            <person name="Armbrust E.V."/>
            <person name="Aves S.J."/>
            <person name="Beiko R.G."/>
            <person name="Coutinho P."/>
            <person name="Dacks J.B."/>
            <person name="Durnford D.G."/>
            <person name="Fast N.M."/>
            <person name="Green B.R."/>
            <person name="Grisdale C.J."/>
            <person name="Hempel F."/>
            <person name="Henrissat B."/>
            <person name="Hoppner M.P."/>
            <person name="Ishida K."/>
            <person name="Kim E."/>
            <person name="Koreny L."/>
            <person name="Kroth P.G."/>
            <person name="Liu Y."/>
            <person name="Malik S.B."/>
            <person name="Maier U.G."/>
            <person name="McRose D."/>
            <person name="Mock T."/>
            <person name="Neilson J.A."/>
            <person name="Onodera N.T."/>
            <person name="Poole A.M."/>
            <person name="Pritham E.J."/>
            <person name="Richards T.A."/>
            <person name="Rocap G."/>
            <person name="Roy S.W."/>
            <person name="Sarai C."/>
            <person name="Schaack S."/>
            <person name="Shirato S."/>
            <person name="Slamovits C.H."/>
            <person name="Spencer D.F."/>
            <person name="Suzuki S."/>
            <person name="Worden A.Z."/>
            <person name="Zauner S."/>
            <person name="Barry K."/>
            <person name="Bell C."/>
            <person name="Bharti A.K."/>
            <person name="Crow J.A."/>
            <person name="Grimwood J."/>
            <person name="Kramer R."/>
            <person name="Lindquist E."/>
            <person name="Lucas S."/>
            <person name="Salamov A."/>
            <person name="McFadden G.I."/>
            <person name="Lane C.E."/>
            <person name="Keeling P.J."/>
            <person name="Gray M.W."/>
            <person name="Grigoriev I.V."/>
            <person name="Archibald J.M."/>
        </authorList>
    </citation>
    <scope>NUCLEOTIDE SEQUENCE</scope>
    <source>
        <strain evidence="1 3">CCMP2712</strain>
    </source>
</reference>
<accession>L1JLI6</accession>
<reference evidence="3" key="2">
    <citation type="submission" date="2012-11" db="EMBL/GenBank/DDBJ databases">
        <authorList>
            <person name="Kuo A."/>
            <person name="Curtis B.A."/>
            <person name="Tanifuji G."/>
            <person name="Burki F."/>
            <person name="Gruber A."/>
            <person name="Irimia M."/>
            <person name="Maruyama S."/>
            <person name="Arias M.C."/>
            <person name="Ball S.G."/>
            <person name="Gile G.H."/>
            <person name="Hirakawa Y."/>
            <person name="Hopkins J.F."/>
            <person name="Rensing S.A."/>
            <person name="Schmutz J."/>
            <person name="Symeonidi A."/>
            <person name="Elias M."/>
            <person name="Eveleigh R.J."/>
            <person name="Herman E.K."/>
            <person name="Klute M.J."/>
            <person name="Nakayama T."/>
            <person name="Obornik M."/>
            <person name="Reyes-Prieto A."/>
            <person name="Armbrust E.V."/>
            <person name="Aves S.J."/>
            <person name="Beiko R.G."/>
            <person name="Coutinho P."/>
            <person name="Dacks J.B."/>
            <person name="Durnford D.G."/>
            <person name="Fast N.M."/>
            <person name="Green B.R."/>
            <person name="Grisdale C."/>
            <person name="Hempe F."/>
            <person name="Henrissat B."/>
            <person name="Hoppner M.P."/>
            <person name="Ishida K.-I."/>
            <person name="Kim E."/>
            <person name="Koreny L."/>
            <person name="Kroth P.G."/>
            <person name="Liu Y."/>
            <person name="Malik S.-B."/>
            <person name="Maier U.G."/>
            <person name="McRose D."/>
            <person name="Mock T."/>
            <person name="Neilson J.A."/>
            <person name="Onodera N.T."/>
            <person name="Poole A.M."/>
            <person name="Pritham E.J."/>
            <person name="Richards T.A."/>
            <person name="Rocap G."/>
            <person name="Roy S.W."/>
            <person name="Sarai C."/>
            <person name="Schaack S."/>
            <person name="Shirato S."/>
            <person name="Slamovits C.H."/>
            <person name="Spencer D.F."/>
            <person name="Suzuki S."/>
            <person name="Worden A.Z."/>
            <person name="Zauner S."/>
            <person name="Barry K."/>
            <person name="Bell C."/>
            <person name="Bharti A.K."/>
            <person name="Crow J.A."/>
            <person name="Grimwood J."/>
            <person name="Kramer R."/>
            <person name="Lindquist E."/>
            <person name="Lucas S."/>
            <person name="Salamov A."/>
            <person name="McFadden G.I."/>
            <person name="Lane C.E."/>
            <person name="Keeling P.J."/>
            <person name="Gray M.W."/>
            <person name="Grigoriev I.V."/>
            <person name="Archibald J.M."/>
        </authorList>
    </citation>
    <scope>NUCLEOTIDE SEQUENCE</scope>
    <source>
        <strain evidence="3">CCMP2712</strain>
    </source>
</reference>
<protein>
    <submittedName>
        <fullName evidence="1 2">Uncharacterized protein</fullName>
    </submittedName>
</protein>
<name>L1JLI6_GUITC</name>
<dbReference type="EMBL" id="JH992983">
    <property type="protein sequence ID" value="EKX48975.1"/>
    <property type="molecule type" value="Genomic_DNA"/>
</dbReference>
<reference evidence="2" key="3">
    <citation type="submission" date="2016-03" db="UniProtKB">
        <authorList>
            <consortium name="EnsemblProtists"/>
        </authorList>
    </citation>
    <scope>IDENTIFICATION</scope>
</reference>
<organism evidence="1">
    <name type="scientific">Guillardia theta (strain CCMP2712)</name>
    <name type="common">Cryptophyte</name>
    <dbReference type="NCBI Taxonomy" id="905079"/>
    <lineage>
        <taxon>Eukaryota</taxon>
        <taxon>Cryptophyceae</taxon>
        <taxon>Pyrenomonadales</taxon>
        <taxon>Geminigeraceae</taxon>
        <taxon>Guillardia</taxon>
    </lineage>
</organism>
<dbReference type="AlphaFoldDB" id="L1JLI6"/>
<evidence type="ECO:0000313" key="1">
    <source>
        <dbReference type="EMBL" id="EKX48975.1"/>
    </source>
</evidence>
<dbReference type="RefSeq" id="XP_005835955.1">
    <property type="nucleotide sequence ID" value="XM_005835898.1"/>
</dbReference>